<gene>
    <name evidence="1" type="ORF">OIDMADRAFT_112580</name>
</gene>
<dbReference type="HOGENOM" id="CLU_127830_0_0_1"/>
<protein>
    <submittedName>
        <fullName evidence="1">Uncharacterized protein</fullName>
    </submittedName>
</protein>
<dbReference type="InParanoid" id="A0A0C3HWT6"/>
<accession>A0A0C3HWT6</accession>
<dbReference type="EMBL" id="KN832871">
    <property type="protein sequence ID" value="KIN06677.1"/>
    <property type="molecule type" value="Genomic_DNA"/>
</dbReference>
<proteinExistence type="predicted"/>
<reference evidence="1 2" key="1">
    <citation type="submission" date="2014-04" db="EMBL/GenBank/DDBJ databases">
        <authorList>
            <consortium name="DOE Joint Genome Institute"/>
            <person name="Kuo A."/>
            <person name="Martino E."/>
            <person name="Perotto S."/>
            <person name="Kohler A."/>
            <person name="Nagy L.G."/>
            <person name="Floudas D."/>
            <person name="Copeland A."/>
            <person name="Barry K.W."/>
            <person name="Cichocki N."/>
            <person name="Veneault-Fourrey C."/>
            <person name="LaButti K."/>
            <person name="Lindquist E.A."/>
            <person name="Lipzen A."/>
            <person name="Lundell T."/>
            <person name="Morin E."/>
            <person name="Murat C."/>
            <person name="Sun H."/>
            <person name="Tunlid A."/>
            <person name="Henrissat B."/>
            <person name="Grigoriev I.V."/>
            <person name="Hibbett D.S."/>
            <person name="Martin F."/>
            <person name="Nordberg H.P."/>
            <person name="Cantor M.N."/>
            <person name="Hua S.X."/>
        </authorList>
    </citation>
    <scope>NUCLEOTIDE SEQUENCE [LARGE SCALE GENOMIC DNA]</scope>
    <source>
        <strain evidence="1 2">Zn</strain>
    </source>
</reference>
<name>A0A0C3HWT6_OIDMZ</name>
<organism evidence="1 2">
    <name type="scientific">Oidiodendron maius (strain Zn)</name>
    <dbReference type="NCBI Taxonomy" id="913774"/>
    <lineage>
        <taxon>Eukaryota</taxon>
        <taxon>Fungi</taxon>
        <taxon>Dikarya</taxon>
        <taxon>Ascomycota</taxon>
        <taxon>Pezizomycotina</taxon>
        <taxon>Leotiomycetes</taxon>
        <taxon>Leotiomycetes incertae sedis</taxon>
        <taxon>Myxotrichaceae</taxon>
        <taxon>Oidiodendron</taxon>
    </lineage>
</organism>
<dbReference type="AlphaFoldDB" id="A0A0C3HWT6"/>
<reference evidence="2" key="2">
    <citation type="submission" date="2015-01" db="EMBL/GenBank/DDBJ databases">
        <title>Evolutionary Origins and Diversification of the Mycorrhizal Mutualists.</title>
        <authorList>
            <consortium name="DOE Joint Genome Institute"/>
            <consortium name="Mycorrhizal Genomics Consortium"/>
            <person name="Kohler A."/>
            <person name="Kuo A."/>
            <person name="Nagy L.G."/>
            <person name="Floudas D."/>
            <person name="Copeland A."/>
            <person name="Barry K.W."/>
            <person name="Cichocki N."/>
            <person name="Veneault-Fourrey C."/>
            <person name="LaButti K."/>
            <person name="Lindquist E.A."/>
            <person name="Lipzen A."/>
            <person name="Lundell T."/>
            <person name="Morin E."/>
            <person name="Murat C."/>
            <person name="Riley R."/>
            <person name="Ohm R."/>
            <person name="Sun H."/>
            <person name="Tunlid A."/>
            <person name="Henrissat B."/>
            <person name="Grigoriev I.V."/>
            <person name="Hibbett D.S."/>
            <person name="Martin F."/>
        </authorList>
    </citation>
    <scope>NUCLEOTIDE SEQUENCE [LARGE SCALE GENOMIC DNA]</scope>
    <source>
        <strain evidence="2">Zn</strain>
    </source>
</reference>
<dbReference type="Proteomes" id="UP000054321">
    <property type="component" value="Unassembled WGS sequence"/>
</dbReference>
<dbReference type="OrthoDB" id="3938544at2759"/>
<evidence type="ECO:0000313" key="2">
    <source>
        <dbReference type="Proteomes" id="UP000054321"/>
    </source>
</evidence>
<sequence length="121" mass="14403">MEDEAGLFNIEVGSNESVDKVEKVPRDFQSEEDFQRQRREWKPKNEVGDIWKTLKLPVDNPSKHESQTMLHAIEELYFFGKYEEARKVAEEVLTGKLHKDFRKTVTDYRERCEVRLKARSK</sequence>
<keyword evidence="2" id="KW-1185">Reference proteome</keyword>
<evidence type="ECO:0000313" key="1">
    <source>
        <dbReference type="EMBL" id="KIN06677.1"/>
    </source>
</evidence>